<dbReference type="AlphaFoldDB" id="F4XVI0"/>
<evidence type="ECO:0000313" key="1">
    <source>
        <dbReference type="EMBL" id="EGJ31243.1"/>
    </source>
</evidence>
<dbReference type="Proteomes" id="UP000003959">
    <property type="component" value="Unassembled WGS sequence"/>
</dbReference>
<organism evidence="1 2">
    <name type="scientific">Moorena producens 3L</name>
    <dbReference type="NCBI Taxonomy" id="489825"/>
    <lineage>
        <taxon>Bacteria</taxon>
        <taxon>Bacillati</taxon>
        <taxon>Cyanobacteriota</taxon>
        <taxon>Cyanophyceae</taxon>
        <taxon>Coleofasciculales</taxon>
        <taxon>Coleofasciculaceae</taxon>
        <taxon>Moorena</taxon>
    </lineage>
</organism>
<evidence type="ECO:0000313" key="2">
    <source>
        <dbReference type="Proteomes" id="UP000003959"/>
    </source>
</evidence>
<name>F4XVI0_9CYAN</name>
<proteinExistence type="predicted"/>
<sequence length="36" mass="3965">MLTQKSPVQVISHAVTEAGIYQVQQGYRVEVSSTET</sequence>
<gene>
    <name evidence="1" type="ORF">LYNGBM3L_41470</name>
</gene>
<dbReference type="EMBL" id="GL890940">
    <property type="protein sequence ID" value="EGJ31243.1"/>
    <property type="molecule type" value="Genomic_DNA"/>
</dbReference>
<accession>F4XVI0</accession>
<protein>
    <submittedName>
        <fullName evidence="1">Uncharacterized protein</fullName>
    </submittedName>
</protein>
<reference evidence="2" key="1">
    <citation type="journal article" date="2011" name="Proc. Natl. Acad. Sci. U.S.A.">
        <title>Genomic insights into the physiology and ecology of the marine filamentous cyanobacterium Lyngbya majuscula.</title>
        <authorList>
            <person name="Jones A.C."/>
            <person name="Monroe E.A."/>
            <person name="Podell S."/>
            <person name="Hess W.R."/>
            <person name="Klages S."/>
            <person name="Esquenazi E."/>
            <person name="Niessen S."/>
            <person name="Hoover H."/>
            <person name="Rothmann M."/>
            <person name="Lasken R.S."/>
            <person name="Yates J.R.III."/>
            <person name="Reinhardt R."/>
            <person name="Kube M."/>
            <person name="Burkart M.D."/>
            <person name="Allen E.E."/>
            <person name="Dorrestein P.C."/>
            <person name="Gerwick W.H."/>
            <person name="Gerwick L."/>
        </authorList>
    </citation>
    <scope>NUCLEOTIDE SEQUENCE [LARGE SCALE GENOMIC DNA]</scope>
    <source>
        <strain evidence="2">3L</strain>
    </source>
</reference>
<dbReference type="HOGENOM" id="CLU_3357122_0_0_3"/>
<keyword evidence="2" id="KW-1185">Reference proteome</keyword>